<keyword evidence="1" id="KW-0472">Membrane</keyword>
<feature type="transmembrane region" description="Helical" evidence="1">
    <location>
        <begin position="217"/>
        <end position="238"/>
    </location>
</feature>
<dbReference type="InterPro" id="IPR036928">
    <property type="entry name" value="AS_sf"/>
</dbReference>
<dbReference type="Gene3D" id="3.90.1300.10">
    <property type="entry name" value="Amidase signature (AS) domain"/>
    <property type="match status" value="2"/>
</dbReference>
<evidence type="ECO:0000259" key="2">
    <source>
        <dbReference type="Pfam" id="PF01425"/>
    </source>
</evidence>
<evidence type="ECO:0000256" key="1">
    <source>
        <dbReference type="SAM" id="Phobius"/>
    </source>
</evidence>
<dbReference type="PANTHER" id="PTHR11895">
    <property type="entry name" value="TRANSAMIDASE"/>
    <property type="match status" value="1"/>
</dbReference>
<dbReference type="Proteomes" id="UP000657918">
    <property type="component" value="Unassembled WGS sequence"/>
</dbReference>
<dbReference type="EMBL" id="JADGMS010000005">
    <property type="protein sequence ID" value="KAF9681836.1"/>
    <property type="molecule type" value="Genomic_DNA"/>
</dbReference>
<dbReference type="SUPFAM" id="SSF75304">
    <property type="entry name" value="Amidase signature (AS) enzymes"/>
    <property type="match status" value="1"/>
</dbReference>
<dbReference type="OrthoDB" id="421993at2759"/>
<dbReference type="PANTHER" id="PTHR11895:SF67">
    <property type="entry name" value="AMIDASE DOMAIN-CONTAINING PROTEIN"/>
    <property type="match status" value="1"/>
</dbReference>
<reference evidence="3 4" key="1">
    <citation type="submission" date="2020-10" db="EMBL/GenBank/DDBJ databases">
        <title>Plant Genome Project.</title>
        <authorList>
            <person name="Zhang R.-G."/>
        </authorList>
    </citation>
    <scope>NUCLEOTIDE SEQUENCE [LARGE SCALE GENOMIC DNA]</scope>
    <source>
        <strain evidence="3">FAFU-HL-1</strain>
        <tissue evidence="3">Leaf</tissue>
    </source>
</reference>
<dbReference type="Pfam" id="PF01425">
    <property type="entry name" value="Amidase"/>
    <property type="match status" value="1"/>
</dbReference>
<keyword evidence="1" id="KW-1133">Transmembrane helix</keyword>
<comment type="caution">
    <text evidence="3">The sequence shown here is derived from an EMBL/GenBank/DDBJ whole genome shotgun (WGS) entry which is preliminary data.</text>
</comment>
<keyword evidence="1" id="KW-0812">Transmembrane</keyword>
<accession>A0A835K9K0</accession>
<protein>
    <recommendedName>
        <fullName evidence="2">Amidase domain-containing protein</fullName>
    </recommendedName>
</protein>
<proteinExistence type="predicted"/>
<evidence type="ECO:0000313" key="3">
    <source>
        <dbReference type="EMBL" id="KAF9681836.1"/>
    </source>
</evidence>
<dbReference type="InterPro" id="IPR000120">
    <property type="entry name" value="Amidase"/>
</dbReference>
<name>A0A835K9K0_9ROSI</name>
<evidence type="ECO:0000313" key="4">
    <source>
        <dbReference type="Proteomes" id="UP000657918"/>
    </source>
</evidence>
<feature type="domain" description="Amidase" evidence="2">
    <location>
        <begin position="68"/>
        <end position="217"/>
    </location>
</feature>
<gene>
    <name evidence="3" type="ORF">SADUNF_Sadunf05G0044000</name>
</gene>
<keyword evidence="4" id="KW-1185">Reference proteome</keyword>
<organism evidence="3 4">
    <name type="scientific">Salix dunnii</name>
    <dbReference type="NCBI Taxonomy" id="1413687"/>
    <lineage>
        <taxon>Eukaryota</taxon>
        <taxon>Viridiplantae</taxon>
        <taxon>Streptophyta</taxon>
        <taxon>Embryophyta</taxon>
        <taxon>Tracheophyta</taxon>
        <taxon>Spermatophyta</taxon>
        <taxon>Magnoliopsida</taxon>
        <taxon>eudicotyledons</taxon>
        <taxon>Gunneridae</taxon>
        <taxon>Pentapetalae</taxon>
        <taxon>rosids</taxon>
        <taxon>fabids</taxon>
        <taxon>Malpighiales</taxon>
        <taxon>Salicaceae</taxon>
        <taxon>Saliceae</taxon>
        <taxon>Salix</taxon>
    </lineage>
</organism>
<dbReference type="GO" id="GO:0003824">
    <property type="term" value="F:catalytic activity"/>
    <property type="evidence" value="ECO:0007669"/>
    <property type="project" value="InterPro"/>
</dbReference>
<dbReference type="AlphaFoldDB" id="A0A835K9K0"/>
<sequence>MDRSRQKIVVPEYNELAISILDSTTASLPKTYRFHMGLFRANGAVHKPVENVNLGPDDEYYLQASVKGSVKMPEALCGVVGFRPTFGRVPHSGVLPLKWTVGTVGVLTGTIEPKVYFPQQQSTSSVPNITLARYEEVNGFFNLGVAILIAVMIFEHAVPKHCTSFLRSLGGRTVNVTIPDIESMRLAHYITIGCDCTAALSSYLEKLSRQTQFHRNIFTKADVIVTPTVGYCFLLLLVEYKCIGTWLPVFVLKGSGYSIVFFVLSCKTSWIVTACPIFYGALKTGELDYINGAAPVRLDMIKNGLPIGLQFVGRPWSEPTLIHEAYAMQPYRHKSVFFFPCKFSIGLLKPNKWEKP</sequence>
<dbReference type="InterPro" id="IPR023631">
    <property type="entry name" value="Amidase_dom"/>
</dbReference>